<name>A0A4P8XHC9_9BACL</name>
<dbReference type="AlphaFoldDB" id="A0A4P8XHC9"/>
<dbReference type="EMBL" id="CP040396">
    <property type="protein sequence ID" value="QCT01718.1"/>
    <property type="molecule type" value="Genomic_DNA"/>
</dbReference>
<reference evidence="1 2" key="1">
    <citation type="submission" date="2019-05" db="EMBL/GenBank/DDBJ databases">
        <authorList>
            <person name="Chen C."/>
        </authorList>
    </citation>
    <scope>NUCLEOTIDE SEQUENCE [LARGE SCALE GENOMIC DNA]</scope>
    <source>
        <strain evidence="1 2">HB172198</strain>
    </source>
</reference>
<proteinExistence type="predicted"/>
<gene>
    <name evidence="1" type="ORF">E6C60_1000</name>
</gene>
<protein>
    <submittedName>
        <fullName evidence="1">Uncharacterized protein</fullName>
    </submittedName>
</protein>
<evidence type="ECO:0000313" key="2">
    <source>
        <dbReference type="Proteomes" id="UP000300879"/>
    </source>
</evidence>
<organism evidence="1 2">
    <name type="scientific">Paenibacillus algicola</name>
    <dbReference type="NCBI Taxonomy" id="2565926"/>
    <lineage>
        <taxon>Bacteria</taxon>
        <taxon>Bacillati</taxon>
        <taxon>Bacillota</taxon>
        <taxon>Bacilli</taxon>
        <taxon>Bacillales</taxon>
        <taxon>Paenibacillaceae</taxon>
        <taxon>Paenibacillus</taxon>
    </lineage>
</organism>
<keyword evidence="2" id="KW-1185">Reference proteome</keyword>
<dbReference type="Proteomes" id="UP000300879">
    <property type="component" value="Chromosome"/>
</dbReference>
<sequence length="64" mass="7013">MYNTSGSVFCKKKRCPASFPDALRPVRAAAAKRLAGIKSGKPFIVVLSLQRYTRPKERSGRAAC</sequence>
<accession>A0A4P8XHC9</accession>
<evidence type="ECO:0000313" key="1">
    <source>
        <dbReference type="EMBL" id="QCT01718.1"/>
    </source>
</evidence>
<dbReference type="KEGG" id="palo:E6C60_1000"/>